<reference evidence="2" key="1">
    <citation type="submission" date="2021-01" db="EMBL/GenBank/DDBJ databases">
        <title>Whole genome shotgun sequence of Virgisporangium ochraceum NBRC 16418.</title>
        <authorList>
            <person name="Komaki H."/>
            <person name="Tamura T."/>
        </authorList>
    </citation>
    <scope>NUCLEOTIDE SEQUENCE</scope>
    <source>
        <strain evidence="2">NBRC 16418</strain>
    </source>
</reference>
<proteinExistence type="predicted"/>
<keyword evidence="3" id="KW-1185">Reference proteome</keyword>
<evidence type="ECO:0000256" key="1">
    <source>
        <dbReference type="SAM" id="Phobius"/>
    </source>
</evidence>
<sequence>MRWWRRGLVGLGVAVMVFAVVGALTDPDVRPVGHVLFLAGVLVTHDAVLLPLAIGAGVLIGRWVPRRLRVPVRVAGVVTATVLVVAVPLLLGR</sequence>
<keyword evidence="1" id="KW-0472">Membrane</keyword>
<accession>A0A8J3ZZJ2</accession>
<evidence type="ECO:0000313" key="3">
    <source>
        <dbReference type="Proteomes" id="UP000635606"/>
    </source>
</evidence>
<dbReference type="RefSeq" id="WP_203932905.1">
    <property type="nucleotide sequence ID" value="NZ_BOPH01000108.1"/>
</dbReference>
<feature type="transmembrane region" description="Helical" evidence="1">
    <location>
        <begin position="72"/>
        <end position="91"/>
    </location>
</feature>
<dbReference type="AlphaFoldDB" id="A0A8J3ZZJ2"/>
<comment type="caution">
    <text evidence="2">The sequence shown here is derived from an EMBL/GenBank/DDBJ whole genome shotgun (WGS) entry which is preliminary data.</text>
</comment>
<dbReference type="Proteomes" id="UP000635606">
    <property type="component" value="Unassembled WGS sequence"/>
</dbReference>
<gene>
    <name evidence="2" type="ORF">Voc01_079960</name>
</gene>
<feature type="transmembrane region" description="Helical" evidence="1">
    <location>
        <begin position="33"/>
        <end position="60"/>
    </location>
</feature>
<dbReference type="EMBL" id="BOPH01000108">
    <property type="protein sequence ID" value="GIJ73079.1"/>
    <property type="molecule type" value="Genomic_DNA"/>
</dbReference>
<protein>
    <submittedName>
        <fullName evidence="2">Uncharacterized protein</fullName>
    </submittedName>
</protein>
<evidence type="ECO:0000313" key="2">
    <source>
        <dbReference type="EMBL" id="GIJ73079.1"/>
    </source>
</evidence>
<keyword evidence="1" id="KW-0812">Transmembrane</keyword>
<name>A0A8J3ZZJ2_9ACTN</name>
<organism evidence="2 3">
    <name type="scientific">Virgisporangium ochraceum</name>
    <dbReference type="NCBI Taxonomy" id="65505"/>
    <lineage>
        <taxon>Bacteria</taxon>
        <taxon>Bacillati</taxon>
        <taxon>Actinomycetota</taxon>
        <taxon>Actinomycetes</taxon>
        <taxon>Micromonosporales</taxon>
        <taxon>Micromonosporaceae</taxon>
        <taxon>Virgisporangium</taxon>
    </lineage>
</organism>
<keyword evidence="1" id="KW-1133">Transmembrane helix</keyword>